<feature type="domain" description="Ig-like" evidence="4">
    <location>
        <begin position="384"/>
        <end position="445"/>
    </location>
</feature>
<evidence type="ECO:0000256" key="3">
    <source>
        <dbReference type="ARBA" id="ARBA00023319"/>
    </source>
</evidence>
<dbReference type="AlphaFoldDB" id="A0A7R9J1S1"/>
<dbReference type="SUPFAM" id="SSF48726">
    <property type="entry name" value="Immunoglobulin"/>
    <property type="match status" value="1"/>
</dbReference>
<name>A0A7R9J1S1_TIMCA</name>
<dbReference type="InterPro" id="IPR007110">
    <property type="entry name" value="Ig-like_dom"/>
</dbReference>
<keyword evidence="2" id="KW-0325">Glycoprotein</keyword>
<sequence length="445" mass="49800">MMGISEFVYRVCDPDLTRTDDRRVPNFRLEHGSASPWVFDARPRRNRMSVLTQGIGPTLRLIRSFWLANALVVLSCSTAEDGEIEVQISVGYSDSTSESADMHLFNGCSNELSSVDCTLKQSTGPFCVLRISSVSTLIPHPQSLLVRPKTVRLSRSILIQDQLNLSLPAFSHRPNRAALPPRVAGCIIRKCGLLVMFVARHWSRGWALSERRVYTISWNSDDEDQPMAEGRVVGAAGASAEERYKGRLNTHLGRHIARGFNLQTNRIIGNEEVEVRVSAGFTWGCNCSKNKTFVLMNDGQKHLLNNSQRLSLELWYKDGKAYPWHGGLSSFILYPESANQTVYSQSVIESDAGNYSCLVRNDTHTYSHTVNLTVIESSSYSGIPLVTYKPMSAVVELGDEARLFCEAFVGHINLPDTRNEVSWKRCGSNSSLPQQNRLQQIRVSR</sequence>
<reference evidence="5" key="1">
    <citation type="submission" date="2020-11" db="EMBL/GenBank/DDBJ databases">
        <authorList>
            <person name="Tran Van P."/>
        </authorList>
    </citation>
    <scope>NUCLEOTIDE SEQUENCE</scope>
</reference>
<dbReference type="InterPro" id="IPR015621">
    <property type="entry name" value="IL-1_rcpt_fam"/>
</dbReference>
<evidence type="ECO:0000259" key="4">
    <source>
        <dbReference type="PROSITE" id="PS50835"/>
    </source>
</evidence>
<dbReference type="Gene3D" id="2.60.40.10">
    <property type="entry name" value="Immunoglobulins"/>
    <property type="match status" value="1"/>
</dbReference>
<accession>A0A7R9J1S1</accession>
<keyword evidence="1" id="KW-1015">Disulfide bond</keyword>
<evidence type="ECO:0000256" key="1">
    <source>
        <dbReference type="ARBA" id="ARBA00023157"/>
    </source>
</evidence>
<feature type="domain" description="Ig-like" evidence="4">
    <location>
        <begin position="315"/>
        <end position="373"/>
    </location>
</feature>
<keyword evidence="3" id="KW-0393">Immunoglobulin domain</keyword>
<evidence type="ECO:0000256" key="2">
    <source>
        <dbReference type="ARBA" id="ARBA00023180"/>
    </source>
</evidence>
<dbReference type="PROSITE" id="PS50835">
    <property type="entry name" value="IG_LIKE"/>
    <property type="match status" value="2"/>
</dbReference>
<dbReference type="PANTHER" id="PTHR11890:SF44">
    <property type="entry name" value="X-LINKED INTERLEUKIN-1 RECEPTOR ACCESSORY PROTEIN-LIKE 2"/>
    <property type="match status" value="1"/>
</dbReference>
<evidence type="ECO:0000313" key="5">
    <source>
        <dbReference type="EMBL" id="CAD7570725.1"/>
    </source>
</evidence>
<dbReference type="InterPro" id="IPR036179">
    <property type="entry name" value="Ig-like_dom_sf"/>
</dbReference>
<dbReference type="InterPro" id="IPR013783">
    <property type="entry name" value="Ig-like_fold"/>
</dbReference>
<organism evidence="5">
    <name type="scientific">Timema californicum</name>
    <name type="common">California timema</name>
    <name type="synonym">Walking stick</name>
    <dbReference type="NCBI Taxonomy" id="61474"/>
    <lineage>
        <taxon>Eukaryota</taxon>
        <taxon>Metazoa</taxon>
        <taxon>Ecdysozoa</taxon>
        <taxon>Arthropoda</taxon>
        <taxon>Hexapoda</taxon>
        <taxon>Insecta</taxon>
        <taxon>Pterygota</taxon>
        <taxon>Neoptera</taxon>
        <taxon>Polyneoptera</taxon>
        <taxon>Phasmatodea</taxon>
        <taxon>Timematodea</taxon>
        <taxon>Timematoidea</taxon>
        <taxon>Timematidae</taxon>
        <taxon>Timema</taxon>
    </lineage>
</organism>
<protein>
    <submittedName>
        <fullName evidence="5">(California timema) hypothetical protein</fullName>
    </submittedName>
</protein>
<gene>
    <name evidence="5" type="ORF">TCMB3V08_LOCUS3418</name>
</gene>
<dbReference type="PANTHER" id="PTHR11890">
    <property type="entry name" value="INTERLEUKIN-1 RECEPTOR FAMILY MEMBER"/>
    <property type="match status" value="1"/>
</dbReference>
<proteinExistence type="predicted"/>
<dbReference type="EMBL" id="OE180180">
    <property type="protein sequence ID" value="CAD7570725.1"/>
    <property type="molecule type" value="Genomic_DNA"/>
</dbReference>